<keyword evidence="2" id="KW-1185">Reference proteome</keyword>
<sequence>MTAHVGLDDLDSGAAGLAEVLQLPAASRTVPVIERSTKIGATLNTGRYADSRVAAELRDQLDQFVAYPAARELPRLPN</sequence>
<evidence type="ECO:0000313" key="1">
    <source>
        <dbReference type="EMBL" id="MBB5835995.1"/>
    </source>
</evidence>
<dbReference type="EMBL" id="JACHMY010000001">
    <property type="protein sequence ID" value="MBB5835995.1"/>
    <property type="molecule type" value="Genomic_DNA"/>
</dbReference>
<organism evidence="1 2">
    <name type="scientific">Kribbella italica</name>
    <dbReference type="NCBI Taxonomy" id="1540520"/>
    <lineage>
        <taxon>Bacteria</taxon>
        <taxon>Bacillati</taxon>
        <taxon>Actinomycetota</taxon>
        <taxon>Actinomycetes</taxon>
        <taxon>Propionibacteriales</taxon>
        <taxon>Kribbellaceae</taxon>
        <taxon>Kribbella</taxon>
    </lineage>
</organism>
<proteinExistence type="predicted"/>
<comment type="caution">
    <text evidence="1">The sequence shown here is derived from an EMBL/GenBank/DDBJ whole genome shotgun (WGS) entry which is preliminary data.</text>
</comment>
<accession>A0A7W9MUA5</accession>
<dbReference type="Proteomes" id="UP000549971">
    <property type="component" value="Unassembled WGS sequence"/>
</dbReference>
<name>A0A7W9MUA5_9ACTN</name>
<gene>
    <name evidence="1" type="ORF">HDA39_002729</name>
</gene>
<evidence type="ECO:0000313" key="2">
    <source>
        <dbReference type="Proteomes" id="UP000549971"/>
    </source>
</evidence>
<dbReference type="AlphaFoldDB" id="A0A7W9MUA5"/>
<protein>
    <submittedName>
        <fullName evidence="1">Uncharacterized protein</fullName>
    </submittedName>
</protein>
<dbReference type="RefSeq" id="WP_184795565.1">
    <property type="nucleotide sequence ID" value="NZ_JACHMY010000001.1"/>
</dbReference>
<reference evidence="1 2" key="1">
    <citation type="submission" date="2020-08" db="EMBL/GenBank/DDBJ databases">
        <title>Sequencing the genomes of 1000 actinobacteria strains.</title>
        <authorList>
            <person name="Klenk H.-P."/>
        </authorList>
    </citation>
    <scope>NUCLEOTIDE SEQUENCE [LARGE SCALE GENOMIC DNA]</scope>
    <source>
        <strain evidence="1 2">DSM 28967</strain>
    </source>
</reference>